<sequence length="126" mass="13684">MSSRERSLPLDVQNPLELGSAITQEKLCDEQLSSDDEDEAVTEHPARPTAPKKPTVSVPLPQMKPAVPQKPTVPPSPTRTPIKSHETSVHVPHETEPEQEAARPSTPEADQQEATSICPAVIVNDE</sequence>
<keyword evidence="3" id="KW-1185">Reference proteome</keyword>
<dbReference type="EMBL" id="NIRI02000013">
    <property type="protein sequence ID" value="KAG5453178.1"/>
    <property type="molecule type" value="Genomic_DNA"/>
</dbReference>
<name>A0A8T1MW91_CLOSI</name>
<gene>
    <name evidence="2" type="ORF">CSKR_202420</name>
</gene>
<organism evidence="2 3">
    <name type="scientific">Clonorchis sinensis</name>
    <name type="common">Chinese liver fluke</name>
    <dbReference type="NCBI Taxonomy" id="79923"/>
    <lineage>
        <taxon>Eukaryota</taxon>
        <taxon>Metazoa</taxon>
        <taxon>Spiralia</taxon>
        <taxon>Lophotrochozoa</taxon>
        <taxon>Platyhelminthes</taxon>
        <taxon>Trematoda</taxon>
        <taxon>Digenea</taxon>
        <taxon>Opisthorchiida</taxon>
        <taxon>Opisthorchiata</taxon>
        <taxon>Opisthorchiidae</taxon>
        <taxon>Clonorchis</taxon>
    </lineage>
</organism>
<feature type="compositionally biased region" description="Basic and acidic residues" evidence="1">
    <location>
        <begin position="83"/>
        <end position="96"/>
    </location>
</feature>
<evidence type="ECO:0000313" key="3">
    <source>
        <dbReference type="Proteomes" id="UP000286415"/>
    </source>
</evidence>
<dbReference type="Proteomes" id="UP000286415">
    <property type="component" value="Unassembled WGS sequence"/>
</dbReference>
<accession>A0A8T1MW91</accession>
<evidence type="ECO:0000313" key="2">
    <source>
        <dbReference type="EMBL" id="KAG5453178.1"/>
    </source>
</evidence>
<reference evidence="2 3" key="2">
    <citation type="journal article" date="2021" name="Genomics">
        <title>High-quality reference genome for Clonorchis sinensis.</title>
        <authorList>
            <person name="Young N.D."/>
            <person name="Stroehlein A.J."/>
            <person name="Kinkar L."/>
            <person name="Wang T."/>
            <person name="Sohn W.M."/>
            <person name="Chang B.C.H."/>
            <person name="Kaur P."/>
            <person name="Weisz D."/>
            <person name="Dudchenko O."/>
            <person name="Aiden E.L."/>
            <person name="Korhonen P.K."/>
            <person name="Gasser R.B."/>
        </authorList>
    </citation>
    <scope>NUCLEOTIDE SEQUENCE [LARGE SCALE GENOMIC DNA]</scope>
    <source>
        <strain evidence="2">Cs-k2</strain>
    </source>
</reference>
<protein>
    <submittedName>
        <fullName evidence="2">Uncharacterized protein</fullName>
    </submittedName>
</protein>
<proteinExistence type="predicted"/>
<feature type="non-terminal residue" evidence="2">
    <location>
        <position position="126"/>
    </location>
</feature>
<evidence type="ECO:0000256" key="1">
    <source>
        <dbReference type="SAM" id="MobiDB-lite"/>
    </source>
</evidence>
<dbReference type="AlphaFoldDB" id="A0A8T1MW91"/>
<reference evidence="2 3" key="1">
    <citation type="journal article" date="2018" name="Biotechnol. Adv.">
        <title>Improved genomic resources and new bioinformatic workflow for the carcinogenic parasite Clonorchis sinensis: Biotechnological implications.</title>
        <authorList>
            <person name="Wang D."/>
            <person name="Korhonen P.K."/>
            <person name="Gasser R.B."/>
            <person name="Young N.D."/>
        </authorList>
    </citation>
    <scope>NUCLEOTIDE SEQUENCE [LARGE SCALE GENOMIC DNA]</scope>
    <source>
        <tissue evidence="2">Body</tissue>
    </source>
</reference>
<comment type="caution">
    <text evidence="2">The sequence shown here is derived from an EMBL/GenBank/DDBJ whole genome shotgun (WGS) entry which is preliminary data.</text>
</comment>
<feature type="region of interest" description="Disordered" evidence="1">
    <location>
        <begin position="1"/>
        <end position="126"/>
    </location>
</feature>